<comment type="caution">
    <text evidence="3">The sequence shown here is derived from an EMBL/GenBank/DDBJ whole genome shotgun (WGS) entry which is preliminary data.</text>
</comment>
<accession>A0AAD4FCB6</accession>
<protein>
    <submittedName>
        <fullName evidence="3">Uncharacterized protein</fullName>
    </submittedName>
</protein>
<evidence type="ECO:0000256" key="1">
    <source>
        <dbReference type="SAM" id="MobiDB-lite"/>
    </source>
</evidence>
<proteinExistence type="predicted"/>
<dbReference type="AlphaFoldDB" id="A0AAD4FCB6"/>
<dbReference type="Proteomes" id="UP001199106">
    <property type="component" value="Unassembled WGS sequence"/>
</dbReference>
<feature type="compositionally biased region" description="Gly residues" evidence="1">
    <location>
        <begin position="64"/>
        <end position="76"/>
    </location>
</feature>
<feature type="region of interest" description="Disordered" evidence="1">
    <location>
        <begin position="57"/>
        <end position="81"/>
    </location>
</feature>
<evidence type="ECO:0000256" key="2">
    <source>
        <dbReference type="SAM" id="SignalP"/>
    </source>
</evidence>
<evidence type="ECO:0000313" key="4">
    <source>
        <dbReference type="Proteomes" id="UP001199106"/>
    </source>
</evidence>
<feature type="chain" id="PRO_5042035423" evidence="2">
    <location>
        <begin position="26"/>
        <end position="108"/>
    </location>
</feature>
<evidence type="ECO:0000313" key="3">
    <source>
        <dbReference type="EMBL" id="KAG9186198.1"/>
    </source>
</evidence>
<name>A0AAD4FCB6_9PLEO</name>
<sequence>MKFPAATTLFLAALALASPAPLANPDAVAEPITIESREQFRNALSARTVLTVPEIQLEERASSGGKGGKGGKGGGNSSSAASDILSPNRALQVAALGLGVVEVVRQWV</sequence>
<keyword evidence="2" id="KW-0732">Signal</keyword>
<feature type="signal peptide" evidence="2">
    <location>
        <begin position="1"/>
        <end position="25"/>
    </location>
</feature>
<gene>
    <name evidence="3" type="ORF">G6011_02754</name>
</gene>
<reference evidence="3" key="1">
    <citation type="submission" date="2021-07" db="EMBL/GenBank/DDBJ databases">
        <title>Genome Resource of American Ginseng Black Spot Pathogen Alternaria panax.</title>
        <authorList>
            <person name="Qiu C."/>
            <person name="Wang W."/>
            <person name="Liu Z."/>
        </authorList>
    </citation>
    <scope>NUCLEOTIDE SEQUENCE</scope>
    <source>
        <strain evidence="3">BNCC115425</strain>
    </source>
</reference>
<organism evidence="3 4">
    <name type="scientific">Alternaria panax</name>
    <dbReference type="NCBI Taxonomy" id="48097"/>
    <lineage>
        <taxon>Eukaryota</taxon>
        <taxon>Fungi</taxon>
        <taxon>Dikarya</taxon>
        <taxon>Ascomycota</taxon>
        <taxon>Pezizomycotina</taxon>
        <taxon>Dothideomycetes</taxon>
        <taxon>Pleosporomycetidae</taxon>
        <taxon>Pleosporales</taxon>
        <taxon>Pleosporineae</taxon>
        <taxon>Pleosporaceae</taxon>
        <taxon>Alternaria</taxon>
        <taxon>Alternaria sect. Panax</taxon>
    </lineage>
</organism>
<keyword evidence="4" id="KW-1185">Reference proteome</keyword>
<dbReference type="EMBL" id="JAANER010000009">
    <property type="protein sequence ID" value="KAG9186198.1"/>
    <property type="molecule type" value="Genomic_DNA"/>
</dbReference>